<sequence length="183" mass="20979">MRRIAVLFFVALIIGGCTNYEETPEPGVLEVYFTSNQDDIDSLGITDGDILLLGVREIVVYRDDSAFSYVYPSLDYYEDTTRVVNVFEMEDSTFTPVLAGQTYFPPGRYTDIYFTAEPFEVAIIGGGWIPITLYGSSNIYLPCDITIDERDTTRVILQFETAQSIYRWRDEYRCNPVFTLKIQ</sequence>
<dbReference type="AlphaFoldDB" id="A0A235BQT7"/>
<accession>A0A235BQT7</accession>
<dbReference type="EMBL" id="NOZQ01000173">
    <property type="protein sequence ID" value="OYD14594.1"/>
    <property type="molecule type" value="Genomic_DNA"/>
</dbReference>
<evidence type="ECO:0000313" key="1">
    <source>
        <dbReference type="EMBL" id="OYD14594.1"/>
    </source>
</evidence>
<evidence type="ECO:0000313" key="2">
    <source>
        <dbReference type="Proteomes" id="UP000215215"/>
    </source>
</evidence>
<organism evidence="1 2">
    <name type="scientific">candidate division WOR-3 bacterium JGI_Cruoil_03_44_89</name>
    <dbReference type="NCBI Taxonomy" id="1973748"/>
    <lineage>
        <taxon>Bacteria</taxon>
        <taxon>Bacteria division WOR-3</taxon>
    </lineage>
</organism>
<proteinExistence type="predicted"/>
<reference evidence="1 2" key="1">
    <citation type="submission" date="2017-07" db="EMBL/GenBank/DDBJ databases">
        <title>Recovery of genomes from metagenomes via a dereplication, aggregation, and scoring strategy.</title>
        <authorList>
            <person name="Sieber C.M."/>
            <person name="Probst A.J."/>
            <person name="Sharrar A."/>
            <person name="Thomas B.C."/>
            <person name="Hess M."/>
            <person name="Tringe S.G."/>
            <person name="Banfield J.F."/>
        </authorList>
    </citation>
    <scope>NUCLEOTIDE SEQUENCE [LARGE SCALE GENOMIC DNA]</scope>
    <source>
        <strain evidence="1">JGI_Cruoil_03_44_89</strain>
    </source>
</reference>
<name>A0A235BQT7_UNCW3</name>
<evidence type="ECO:0008006" key="3">
    <source>
        <dbReference type="Google" id="ProtNLM"/>
    </source>
</evidence>
<protein>
    <recommendedName>
        <fullName evidence="3">DUF4382 domain-containing protein</fullName>
    </recommendedName>
</protein>
<dbReference type="Proteomes" id="UP000215215">
    <property type="component" value="Unassembled WGS sequence"/>
</dbReference>
<comment type="caution">
    <text evidence="1">The sequence shown here is derived from an EMBL/GenBank/DDBJ whole genome shotgun (WGS) entry which is preliminary data.</text>
</comment>
<gene>
    <name evidence="1" type="ORF">CH333_07695</name>
</gene>
<dbReference type="PROSITE" id="PS51257">
    <property type="entry name" value="PROKAR_LIPOPROTEIN"/>
    <property type="match status" value="1"/>
</dbReference>